<name>A0A4U5TW90_COLLU</name>
<protein>
    <submittedName>
        <fullName evidence="2">Uncharacterized protein</fullName>
    </submittedName>
</protein>
<accession>A0A4U5TW90</accession>
<dbReference type="EMBL" id="ML241202">
    <property type="protein sequence ID" value="TKS65906.1"/>
    <property type="molecule type" value="Genomic_DNA"/>
</dbReference>
<reference evidence="2 3" key="1">
    <citation type="submission" date="2019-01" db="EMBL/GenBank/DDBJ databases">
        <title>Genome Assembly of Collichthys lucidus.</title>
        <authorList>
            <person name="Cai M."/>
            <person name="Xiao S."/>
        </authorList>
    </citation>
    <scope>NUCLEOTIDE SEQUENCE [LARGE SCALE GENOMIC DNA]</scope>
    <source>
        <strain evidence="2">JT15FE1705JMU</strain>
        <tissue evidence="2">Muscle</tissue>
    </source>
</reference>
<proteinExistence type="predicted"/>
<dbReference type="Proteomes" id="UP000298787">
    <property type="component" value="Unassembled WGS sequence"/>
</dbReference>
<evidence type="ECO:0000256" key="1">
    <source>
        <dbReference type="SAM" id="MobiDB-lite"/>
    </source>
</evidence>
<evidence type="ECO:0000313" key="2">
    <source>
        <dbReference type="EMBL" id="TKS65906.1"/>
    </source>
</evidence>
<organism evidence="2 3">
    <name type="scientific">Collichthys lucidus</name>
    <name type="common">Big head croaker</name>
    <name type="synonym">Sciaena lucida</name>
    <dbReference type="NCBI Taxonomy" id="240159"/>
    <lineage>
        <taxon>Eukaryota</taxon>
        <taxon>Metazoa</taxon>
        <taxon>Chordata</taxon>
        <taxon>Craniata</taxon>
        <taxon>Vertebrata</taxon>
        <taxon>Euteleostomi</taxon>
        <taxon>Actinopterygii</taxon>
        <taxon>Neopterygii</taxon>
        <taxon>Teleostei</taxon>
        <taxon>Neoteleostei</taxon>
        <taxon>Acanthomorphata</taxon>
        <taxon>Eupercaria</taxon>
        <taxon>Sciaenidae</taxon>
        <taxon>Collichthys</taxon>
    </lineage>
</organism>
<feature type="region of interest" description="Disordered" evidence="1">
    <location>
        <begin position="65"/>
        <end position="84"/>
    </location>
</feature>
<gene>
    <name evidence="2" type="ORF">D9C73_027928</name>
</gene>
<keyword evidence="3" id="KW-1185">Reference proteome</keyword>
<dbReference type="AlphaFoldDB" id="A0A4U5TW90"/>
<sequence length="231" mass="26227">MENFNRRYNQRRVTTAWTPLPQEPAPWCEVSAQASATLPSPSPDHVQSLASAPPILDDHTAADMEVDTESPCPPTPPSSPLHQEVSPVDEIDGVLSSSFFTGVKAAVMHLLNITVQKYRTKQCYGCQTNHPSQRHHPCLDPVDDEYYRINFQGITKMLFTHPHFIPSVQRLLTARNIREDDGRVRTVALTILHELRSARNMLDYINSVYDELIDRNIVGIRELTLLKEELF</sequence>
<evidence type="ECO:0000313" key="3">
    <source>
        <dbReference type="Proteomes" id="UP000298787"/>
    </source>
</evidence>